<reference evidence="4 5" key="1">
    <citation type="journal article" date="2009" name="PLoS ONE">
        <title>The complete genome of Teredinibacter turnerae T7901: an intracellular endosymbiont of marine wood-boring bivalves (shipworms).</title>
        <authorList>
            <person name="Yang J.C."/>
            <person name="Madupu R."/>
            <person name="Durkin A.S."/>
            <person name="Ekborg N.A."/>
            <person name="Pedamallu C.S."/>
            <person name="Hostetler J.B."/>
            <person name="Radune D."/>
            <person name="Toms B.S."/>
            <person name="Henrissat B."/>
            <person name="Coutinho P.M."/>
            <person name="Schwarz S."/>
            <person name="Field L."/>
            <person name="Trindade-Silva A.E."/>
            <person name="Soares C.A.G."/>
            <person name="Elshahawi S."/>
            <person name="Hanora A."/>
            <person name="Schmidt E.W."/>
            <person name="Haygood M.G."/>
            <person name="Posfai J."/>
            <person name="Benner J."/>
            <person name="Madinger C."/>
            <person name="Nove J."/>
            <person name="Anton B."/>
            <person name="Chaudhary K."/>
            <person name="Foster J."/>
            <person name="Holman A."/>
            <person name="Kumar S."/>
            <person name="Lessard P.A."/>
            <person name="Luyten Y.A."/>
            <person name="Slatko B."/>
            <person name="Wood N."/>
            <person name="Wu B."/>
            <person name="Teplitski M."/>
            <person name="Mougous J.D."/>
            <person name="Ward N."/>
            <person name="Eisen J.A."/>
            <person name="Badger J.H."/>
            <person name="Distel D.L."/>
        </authorList>
    </citation>
    <scope>NUCLEOTIDE SEQUENCE [LARGE SCALE GENOMIC DNA]</scope>
    <source>
        <strain evidence="5">ATCC 39867 / T7901</strain>
    </source>
</reference>
<dbReference type="OrthoDB" id="9800417at2"/>
<organism evidence="4 5">
    <name type="scientific">Teredinibacter turnerae (strain ATCC 39867 / T7901)</name>
    <dbReference type="NCBI Taxonomy" id="377629"/>
    <lineage>
        <taxon>Bacteria</taxon>
        <taxon>Pseudomonadati</taxon>
        <taxon>Pseudomonadota</taxon>
        <taxon>Gammaproteobacteria</taxon>
        <taxon>Cellvibrionales</taxon>
        <taxon>Cellvibrionaceae</taxon>
        <taxon>Teredinibacter</taxon>
    </lineage>
</organism>
<proteinExistence type="predicted"/>
<feature type="signal peptide" evidence="2">
    <location>
        <begin position="1"/>
        <end position="19"/>
    </location>
</feature>
<feature type="compositionally biased region" description="Pro residues" evidence="1">
    <location>
        <begin position="702"/>
        <end position="714"/>
    </location>
</feature>
<feature type="region of interest" description="Disordered" evidence="1">
    <location>
        <begin position="694"/>
        <end position="749"/>
    </location>
</feature>
<gene>
    <name evidence="4" type="ordered locus">TERTU_0904</name>
</gene>
<evidence type="ECO:0000313" key="5">
    <source>
        <dbReference type="Proteomes" id="UP000009080"/>
    </source>
</evidence>
<dbReference type="HOGENOM" id="CLU_006338_2_0_6"/>
<feature type="compositionally biased region" description="Low complexity" evidence="1">
    <location>
        <begin position="715"/>
        <end position="745"/>
    </location>
</feature>
<evidence type="ECO:0000256" key="1">
    <source>
        <dbReference type="SAM" id="MobiDB-lite"/>
    </source>
</evidence>
<name>C5BQ57_TERTT</name>
<accession>C5BQ57</accession>
<dbReference type="PANTHER" id="PTHR42834">
    <property type="entry name" value="ENDONUCLEASE/EXONUCLEASE/PHOSPHATASE FAMILY PROTEIN (AFU_ORTHOLOGUE AFUA_3G09210)"/>
    <property type="match status" value="1"/>
</dbReference>
<dbReference type="Gene3D" id="3.60.10.10">
    <property type="entry name" value="Endonuclease/exonuclease/phosphatase"/>
    <property type="match status" value="1"/>
</dbReference>
<feature type="domain" description="Endonuclease/exonuclease/phosphatase" evidence="3">
    <location>
        <begin position="364"/>
        <end position="688"/>
    </location>
</feature>
<dbReference type="AlphaFoldDB" id="C5BQ57"/>
<keyword evidence="5" id="KW-1185">Reference proteome</keyword>
<evidence type="ECO:0000256" key="2">
    <source>
        <dbReference type="SAM" id="SignalP"/>
    </source>
</evidence>
<dbReference type="STRING" id="377629.TERTU_0904"/>
<sequence length="796" mass="84586">MKKVLIACAFAVLSVNAYANLLTPAMFASPEGGNRYSSAPVLVPLNANSTLPKTSPTTPVTLISAIQGTPNTQRSNSEGATDLSPLEGQLVKIRGIVVGDFQQGDADVARNLSGFYVQEESVDEDGDTRSSEGIFVYEGHTSMTDVKLGDQVEVQGTVVENYGETQLASLLSVEVLNANRLSAVTVATIDLLANNGVSRNGSEGYQADLEAYEGMLVEFANTLTISEQYQLDRFNEIQLYAGPRPRAFSQYNTPDATAVDTHLKTLAARSVVYDDGMNEQNAEIGLLDGFASYSEASAKRLGDQVERLTGVLDYKWGGNNAAVTTWRLRSVRNGDNSFTSNQANNSPNARPAFAPAVSGNLKVASFNVLNFFKTLAAAGVSTAAGHAPRGADSAAEFARQKNKLVQGLVGLNADVVGLIELENDFDQTNDNSTALELLVSELNSFLGGHTYDYVYPGTRFVGSDAIAVGFIFKPAVVSVAAGTKPALLNDTVAASLEGFSGHDFVANPVFDGVASNRVSLAVSFAHLASGQVLTIAANHFKSKGRSGLTDLHSPDYDKSDGAGFWNQRRLQAARAVAAWLDTAPTGVAGQERIILGDLNSYAMEDPIQYLLSQGYHNADPVGAYSYVFDGQVGTLDYMLVSDALSSTLEESLIWNINADEADALDYNLDFGRSPTYFNAASPLRSSDHDPVLVGFQLEPSPTATPSPMPPPVDPVTPASATPTPEAPSTSTPVPATEAGIDSGSQSKGGGSSSPALLILLTCLLCLRKGRFFVRYCPGRFGRFWFGRRASVCPALF</sequence>
<dbReference type="eggNOG" id="COG2374">
    <property type="taxonomic scope" value="Bacteria"/>
</dbReference>
<dbReference type="SUPFAM" id="SSF56219">
    <property type="entry name" value="DNase I-like"/>
    <property type="match status" value="1"/>
</dbReference>
<feature type="chain" id="PRO_5002948815" evidence="2">
    <location>
        <begin position="20"/>
        <end position="796"/>
    </location>
</feature>
<dbReference type="RefSeq" id="WP_015818981.1">
    <property type="nucleotide sequence ID" value="NC_012997.1"/>
</dbReference>
<protein>
    <submittedName>
        <fullName evidence="4">Extracellular nuclease</fullName>
    </submittedName>
</protein>
<dbReference type="InterPro" id="IPR036691">
    <property type="entry name" value="Endo/exonu/phosph_ase_sf"/>
</dbReference>
<dbReference type="CDD" id="cd04486">
    <property type="entry name" value="YhcR_OBF_like"/>
    <property type="match status" value="1"/>
</dbReference>
<evidence type="ECO:0000259" key="3">
    <source>
        <dbReference type="Pfam" id="PF03372"/>
    </source>
</evidence>
<dbReference type="Proteomes" id="UP000009080">
    <property type="component" value="Chromosome"/>
</dbReference>
<dbReference type="InterPro" id="IPR047971">
    <property type="entry name" value="ExeM-like"/>
</dbReference>
<dbReference type="InterPro" id="IPR005135">
    <property type="entry name" value="Endo/exonuclease/phosphatase"/>
</dbReference>
<dbReference type="GO" id="GO:0003824">
    <property type="term" value="F:catalytic activity"/>
    <property type="evidence" value="ECO:0007669"/>
    <property type="project" value="InterPro"/>
</dbReference>
<dbReference type="NCBIfam" id="NF033681">
    <property type="entry name" value="ExeM_NucH_DNase"/>
    <property type="match status" value="1"/>
</dbReference>
<keyword evidence="2" id="KW-0732">Signal</keyword>
<dbReference type="PANTHER" id="PTHR42834:SF1">
    <property type="entry name" value="ENDONUCLEASE_EXONUCLEASE_PHOSPHATASE FAMILY PROTEIN (AFU_ORTHOLOGUE AFUA_3G09210)"/>
    <property type="match status" value="1"/>
</dbReference>
<dbReference type="Pfam" id="PF03372">
    <property type="entry name" value="Exo_endo_phos"/>
    <property type="match status" value="1"/>
</dbReference>
<dbReference type="CDD" id="cd10283">
    <property type="entry name" value="MnuA_DNase1-like"/>
    <property type="match status" value="1"/>
</dbReference>
<evidence type="ECO:0000313" key="4">
    <source>
        <dbReference type="EMBL" id="ACR12868.1"/>
    </source>
</evidence>
<dbReference type="KEGG" id="ttu:TERTU_0904"/>
<dbReference type="EMBL" id="CP001614">
    <property type="protein sequence ID" value="ACR12868.1"/>
    <property type="molecule type" value="Genomic_DNA"/>
</dbReference>